<feature type="compositionally biased region" description="Basic residues" evidence="1">
    <location>
        <begin position="383"/>
        <end position="392"/>
    </location>
</feature>
<feature type="compositionally biased region" description="Basic and acidic residues" evidence="1">
    <location>
        <begin position="431"/>
        <end position="444"/>
    </location>
</feature>
<feature type="region of interest" description="Disordered" evidence="1">
    <location>
        <begin position="144"/>
        <end position="263"/>
    </location>
</feature>
<dbReference type="Proteomes" id="UP001374579">
    <property type="component" value="Unassembled WGS sequence"/>
</dbReference>
<feature type="region of interest" description="Disordered" evidence="1">
    <location>
        <begin position="67"/>
        <end position="131"/>
    </location>
</feature>
<evidence type="ECO:0000256" key="1">
    <source>
        <dbReference type="SAM" id="MobiDB-lite"/>
    </source>
</evidence>
<evidence type="ECO:0000313" key="2">
    <source>
        <dbReference type="EMBL" id="KAK7088039.1"/>
    </source>
</evidence>
<dbReference type="PANTHER" id="PTHR32000:SF3">
    <property type="entry name" value="RIKEN CDNA A830018L16 GENE"/>
    <property type="match status" value="1"/>
</dbReference>
<dbReference type="AlphaFoldDB" id="A0AAN9FWY5"/>
<name>A0AAN9FWY5_9CAEN</name>
<feature type="compositionally biased region" description="Basic and acidic residues" evidence="1">
    <location>
        <begin position="144"/>
        <end position="163"/>
    </location>
</feature>
<organism evidence="2 3">
    <name type="scientific">Littorina saxatilis</name>
    <dbReference type="NCBI Taxonomy" id="31220"/>
    <lineage>
        <taxon>Eukaryota</taxon>
        <taxon>Metazoa</taxon>
        <taxon>Spiralia</taxon>
        <taxon>Lophotrochozoa</taxon>
        <taxon>Mollusca</taxon>
        <taxon>Gastropoda</taxon>
        <taxon>Caenogastropoda</taxon>
        <taxon>Littorinimorpha</taxon>
        <taxon>Littorinoidea</taxon>
        <taxon>Littorinidae</taxon>
        <taxon>Littorina</taxon>
    </lineage>
</organism>
<feature type="compositionally biased region" description="Basic and acidic residues" evidence="1">
    <location>
        <begin position="232"/>
        <end position="250"/>
    </location>
</feature>
<dbReference type="CDD" id="cd22980">
    <property type="entry name" value="DD_VEST1"/>
    <property type="match status" value="1"/>
</dbReference>
<feature type="compositionally biased region" description="Polar residues" evidence="1">
    <location>
        <begin position="84"/>
        <end position="100"/>
    </location>
</feature>
<dbReference type="Pfam" id="PF17824">
    <property type="entry name" value="DUF5586"/>
    <property type="match status" value="2"/>
</dbReference>
<feature type="compositionally biased region" description="Basic residues" evidence="1">
    <location>
        <begin position="472"/>
        <end position="482"/>
    </location>
</feature>
<accession>A0AAN9FWY5</accession>
<feature type="compositionally biased region" description="Basic and acidic residues" evidence="1">
    <location>
        <begin position="201"/>
        <end position="213"/>
    </location>
</feature>
<dbReference type="InterPro" id="IPR040687">
    <property type="entry name" value="DUF5586"/>
</dbReference>
<protein>
    <submittedName>
        <fullName evidence="2">Uncharacterized protein</fullName>
    </submittedName>
</protein>
<comment type="caution">
    <text evidence="2">The sequence shown here is derived from an EMBL/GenBank/DDBJ whole genome shotgun (WGS) entry which is preliminary data.</text>
</comment>
<dbReference type="EMBL" id="JBAMIC010004070">
    <property type="protein sequence ID" value="KAK7088039.1"/>
    <property type="molecule type" value="Genomic_DNA"/>
</dbReference>
<sequence>MSQATMEAYMDRHKLGPLFEDLMNRVLHDMPEEPLIYLLRSLYKKAGMEIPQDIRYGGLRKSVDIARSRSPERASRGLARSEPLSASPTREYQKPWLTQQRRMKPRRSMEDPETIGAKTAKKRPDWHGDTKVGATSFDELWEDHDKHARDSSPGKKSRLRSDPRSSWASVGLGGGDTFTSGEYRGPSHRPKLDEEQLLAAERVRVPKEKEEQSSKPAVQVPTVPGVSAQRIVSERHRQELETILHSDNKKTSSGPVTRPEDDVEDEALELLENAEDLEKEGVKNVPMAGYKLSKIMRQRSNEPCVKLNINLSPRGAGGGLKSIDSLQSMEGYESDEENPSPTPGRRWESEDEFESVSQVTGPRVPVWQVPDSDGETGIQRSASSKRNRRHQHGRQDLTASAPGPFQQVTFGGASDLELAPNQSWSPGLNVHRAEESSPEPDRETYMMSGRSRGWEVPDDSDAASVQDWNQRVKGRKRDLRSY</sequence>
<feature type="region of interest" description="Disordered" evidence="1">
    <location>
        <begin position="309"/>
        <end position="482"/>
    </location>
</feature>
<evidence type="ECO:0000313" key="3">
    <source>
        <dbReference type="Proteomes" id="UP001374579"/>
    </source>
</evidence>
<keyword evidence="3" id="KW-1185">Reference proteome</keyword>
<gene>
    <name evidence="2" type="ORF">V1264_022012</name>
</gene>
<proteinExistence type="predicted"/>
<reference evidence="2 3" key="1">
    <citation type="submission" date="2024-02" db="EMBL/GenBank/DDBJ databases">
        <title>Chromosome-scale genome assembly of the rough periwinkle Littorina saxatilis.</title>
        <authorList>
            <person name="De Jode A."/>
            <person name="Faria R."/>
            <person name="Formenti G."/>
            <person name="Sims Y."/>
            <person name="Smith T.P."/>
            <person name="Tracey A."/>
            <person name="Wood J.M.D."/>
            <person name="Zagrodzka Z.B."/>
            <person name="Johannesson K."/>
            <person name="Butlin R.K."/>
            <person name="Leder E.H."/>
        </authorList>
    </citation>
    <scope>NUCLEOTIDE SEQUENCE [LARGE SCALE GENOMIC DNA]</scope>
    <source>
        <strain evidence="2">Snail1</strain>
        <tissue evidence="2">Muscle</tissue>
    </source>
</reference>
<dbReference type="PANTHER" id="PTHR32000">
    <property type="entry name" value="SIMILAR TO HYPOTHETICAL PROTEIN"/>
    <property type="match status" value="1"/>
</dbReference>